<evidence type="ECO:0000313" key="4">
    <source>
        <dbReference type="EMBL" id="MBB3982646.1"/>
    </source>
</evidence>
<dbReference type="Gene3D" id="3.10.580.10">
    <property type="entry name" value="CBS-domain"/>
    <property type="match status" value="1"/>
</dbReference>
<keyword evidence="1 2" id="KW-0129">CBS domain</keyword>
<proteinExistence type="predicted"/>
<dbReference type="SMART" id="SM00116">
    <property type="entry name" value="CBS"/>
    <property type="match status" value="2"/>
</dbReference>
<dbReference type="InterPro" id="IPR000644">
    <property type="entry name" value="CBS_dom"/>
</dbReference>
<evidence type="ECO:0000259" key="3">
    <source>
        <dbReference type="PROSITE" id="PS51371"/>
    </source>
</evidence>
<gene>
    <name evidence="4" type="ORF">GGR44_002312</name>
</gene>
<organism evidence="4 5">
    <name type="scientific">Sphingobium fontiphilum</name>
    <dbReference type="NCBI Taxonomy" id="944425"/>
    <lineage>
        <taxon>Bacteria</taxon>
        <taxon>Pseudomonadati</taxon>
        <taxon>Pseudomonadota</taxon>
        <taxon>Alphaproteobacteria</taxon>
        <taxon>Sphingomonadales</taxon>
        <taxon>Sphingomonadaceae</taxon>
        <taxon>Sphingobium</taxon>
    </lineage>
</organism>
<protein>
    <submittedName>
        <fullName evidence="4">CBS domain-containing protein</fullName>
    </submittedName>
</protein>
<evidence type="ECO:0000256" key="1">
    <source>
        <dbReference type="ARBA" id="ARBA00023122"/>
    </source>
</evidence>
<keyword evidence="5" id="KW-1185">Reference proteome</keyword>
<feature type="domain" description="CBS" evidence="3">
    <location>
        <begin position="75"/>
        <end position="130"/>
    </location>
</feature>
<dbReference type="CDD" id="cd04623">
    <property type="entry name" value="CBS_pair_bac_euk"/>
    <property type="match status" value="1"/>
</dbReference>
<dbReference type="EMBL" id="JACIEB010000005">
    <property type="protein sequence ID" value="MBB3982646.1"/>
    <property type="molecule type" value="Genomic_DNA"/>
</dbReference>
<dbReference type="Proteomes" id="UP000552757">
    <property type="component" value="Unassembled WGS sequence"/>
</dbReference>
<evidence type="ECO:0000313" key="5">
    <source>
        <dbReference type="Proteomes" id="UP000552757"/>
    </source>
</evidence>
<reference evidence="4 5" key="1">
    <citation type="submission" date="2020-08" db="EMBL/GenBank/DDBJ databases">
        <title>Genomic Encyclopedia of Type Strains, Phase IV (KMG-IV): sequencing the most valuable type-strain genomes for metagenomic binning, comparative biology and taxonomic classification.</title>
        <authorList>
            <person name="Goeker M."/>
        </authorList>
    </citation>
    <scope>NUCLEOTIDE SEQUENCE [LARGE SCALE GENOMIC DNA]</scope>
    <source>
        <strain evidence="4 5">DSM 29348</strain>
    </source>
</reference>
<dbReference type="PANTHER" id="PTHR43080:SF2">
    <property type="entry name" value="CBS DOMAIN-CONTAINING PROTEIN"/>
    <property type="match status" value="1"/>
</dbReference>
<dbReference type="InterPro" id="IPR046342">
    <property type="entry name" value="CBS_dom_sf"/>
</dbReference>
<comment type="caution">
    <text evidence="4">The sequence shown here is derived from an EMBL/GenBank/DDBJ whole genome shotgun (WGS) entry which is preliminary data.</text>
</comment>
<sequence>MTIAEILKGKGDEVVHVHAHESVHSVVRLLAERRIGCVPVVDNDRVVGIFSERDLVYRVASEGAAVLDRPVSALMTAPAITISPETPVLHGLSMMTKRRIRHLPVVVDERLVGLVSIGDLVKYRIERIESEAESLRTYIQSV</sequence>
<accession>A0A7W6DJU3</accession>
<evidence type="ECO:0000256" key="2">
    <source>
        <dbReference type="PROSITE-ProRule" id="PRU00703"/>
    </source>
</evidence>
<dbReference type="SUPFAM" id="SSF54631">
    <property type="entry name" value="CBS-domain pair"/>
    <property type="match status" value="1"/>
</dbReference>
<dbReference type="Pfam" id="PF00571">
    <property type="entry name" value="CBS"/>
    <property type="match status" value="2"/>
</dbReference>
<name>A0A7W6DJU3_9SPHN</name>
<feature type="domain" description="CBS" evidence="3">
    <location>
        <begin position="6"/>
        <end position="66"/>
    </location>
</feature>
<dbReference type="AlphaFoldDB" id="A0A7W6DJU3"/>
<dbReference type="RefSeq" id="WP_183955716.1">
    <property type="nucleotide sequence ID" value="NZ_JACIEB010000005.1"/>
</dbReference>
<dbReference type="PROSITE" id="PS51371">
    <property type="entry name" value="CBS"/>
    <property type="match status" value="2"/>
</dbReference>
<dbReference type="InterPro" id="IPR051257">
    <property type="entry name" value="Diverse_CBS-Domain"/>
</dbReference>
<dbReference type="PANTHER" id="PTHR43080">
    <property type="entry name" value="CBS DOMAIN-CONTAINING PROTEIN CBSX3, MITOCHONDRIAL"/>
    <property type="match status" value="1"/>
</dbReference>
<dbReference type="InterPro" id="IPR044725">
    <property type="entry name" value="CBSX3_CBS_dom"/>
</dbReference>